<dbReference type="Pfam" id="PF13377">
    <property type="entry name" value="Peripla_BP_3"/>
    <property type="match status" value="1"/>
</dbReference>
<keyword evidence="6" id="KW-1185">Reference proteome</keyword>
<proteinExistence type="predicted"/>
<dbReference type="Gene3D" id="3.40.50.2300">
    <property type="match status" value="2"/>
</dbReference>
<evidence type="ECO:0000313" key="5">
    <source>
        <dbReference type="EMBL" id="GGD32550.1"/>
    </source>
</evidence>
<comment type="caution">
    <text evidence="5">The sequence shown here is derived from an EMBL/GenBank/DDBJ whole genome shotgun (WGS) entry which is preliminary data.</text>
</comment>
<keyword evidence="3" id="KW-0804">Transcription</keyword>
<dbReference type="SUPFAM" id="SSF53822">
    <property type="entry name" value="Periplasmic binding protein-like I"/>
    <property type="match status" value="1"/>
</dbReference>
<dbReference type="PANTHER" id="PTHR30146">
    <property type="entry name" value="LACI-RELATED TRANSCRIPTIONAL REPRESSOR"/>
    <property type="match status" value="1"/>
</dbReference>
<evidence type="ECO:0000313" key="6">
    <source>
        <dbReference type="Proteomes" id="UP000633205"/>
    </source>
</evidence>
<keyword evidence="2" id="KW-0238">DNA-binding</keyword>
<feature type="domain" description="HTH lacI-type" evidence="4">
    <location>
        <begin position="19"/>
        <end position="74"/>
    </location>
</feature>
<accession>A0A917DE00</accession>
<dbReference type="GO" id="GO:0000976">
    <property type="term" value="F:transcription cis-regulatory region binding"/>
    <property type="evidence" value="ECO:0007669"/>
    <property type="project" value="TreeGrafter"/>
</dbReference>
<evidence type="ECO:0000256" key="2">
    <source>
        <dbReference type="ARBA" id="ARBA00023125"/>
    </source>
</evidence>
<dbReference type="AlphaFoldDB" id="A0A917DE00"/>
<gene>
    <name evidence="5" type="ORF">GCM10010915_11120</name>
</gene>
<dbReference type="Pfam" id="PF00356">
    <property type="entry name" value="LacI"/>
    <property type="match status" value="1"/>
</dbReference>
<dbReference type="Proteomes" id="UP000633205">
    <property type="component" value="Unassembled WGS sequence"/>
</dbReference>
<dbReference type="PANTHER" id="PTHR30146:SF138">
    <property type="entry name" value="TRANSCRIPTIONAL REGULATORY PROTEIN"/>
    <property type="match status" value="1"/>
</dbReference>
<protein>
    <submittedName>
        <fullName evidence="5">Transcriptional regulator</fullName>
    </submittedName>
</protein>
<organism evidence="5 6">
    <name type="scientific">Microbacterium faecale</name>
    <dbReference type="NCBI Taxonomy" id="1804630"/>
    <lineage>
        <taxon>Bacteria</taxon>
        <taxon>Bacillati</taxon>
        <taxon>Actinomycetota</taxon>
        <taxon>Actinomycetes</taxon>
        <taxon>Micrococcales</taxon>
        <taxon>Microbacteriaceae</taxon>
        <taxon>Microbacterium</taxon>
    </lineage>
</organism>
<dbReference type="SUPFAM" id="SSF47413">
    <property type="entry name" value="lambda repressor-like DNA-binding domains"/>
    <property type="match status" value="1"/>
</dbReference>
<dbReference type="InterPro" id="IPR046335">
    <property type="entry name" value="LacI/GalR-like_sensor"/>
</dbReference>
<evidence type="ECO:0000256" key="3">
    <source>
        <dbReference type="ARBA" id="ARBA00023163"/>
    </source>
</evidence>
<dbReference type="CDD" id="cd01392">
    <property type="entry name" value="HTH_LacI"/>
    <property type="match status" value="1"/>
</dbReference>
<evidence type="ECO:0000259" key="4">
    <source>
        <dbReference type="PROSITE" id="PS50932"/>
    </source>
</evidence>
<reference evidence="5" key="1">
    <citation type="journal article" date="2014" name="Int. J. Syst. Evol. Microbiol.">
        <title>Complete genome sequence of Corynebacterium casei LMG S-19264T (=DSM 44701T), isolated from a smear-ripened cheese.</title>
        <authorList>
            <consortium name="US DOE Joint Genome Institute (JGI-PGF)"/>
            <person name="Walter F."/>
            <person name="Albersmeier A."/>
            <person name="Kalinowski J."/>
            <person name="Ruckert C."/>
        </authorList>
    </citation>
    <scope>NUCLEOTIDE SEQUENCE</scope>
    <source>
        <strain evidence="5">CGMCC 1.15152</strain>
    </source>
</reference>
<dbReference type="RefSeq" id="WP_188711290.1">
    <property type="nucleotide sequence ID" value="NZ_BMHO01000001.1"/>
</dbReference>
<evidence type="ECO:0000256" key="1">
    <source>
        <dbReference type="ARBA" id="ARBA00023015"/>
    </source>
</evidence>
<dbReference type="InterPro" id="IPR010982">
    <property type="entry name" value="Lambda_DNA-bd_dom_sf"/>
</dbReference>
<keyword evidence="1" id="KW-0805">Transcription regulation</keyword>
<dbReference type="InterPro" id="IPR000843">
    <property type="entry name" value="HTH_LacI"/>
</dbReference>
<dbReference type="InterPro" id="IPR028082">
    <property type="entry name" value="Peripla_BP_I"/>
</dbReference>
<sequence>MATGTSGASPAPSGRKGRATIADVAARAGVSTSTASLAFRGSERVRDATRDRVFTAATALDYRGPHPVASSLRRGRTGIVGIVIAERVGLAFQNPVALATMDGLSESLESVGYGQLLLPGRATIRERPEPFGSLPVDAIVFATRGEEFDGLLPTVRARGVPMVGIEGPHADDVTLVEVDDRGGMRRLAEQVAALGHRDVGVIMRTTELGHSRGPGPIEPITAGMTTIANRTIHGRLDAVARVFPHALRVEAGGRDAAAGAEAARVLLTRPRRPTAILAQNDILAAGAIAAADALGIRVPEELSVTGFDGVEIPWLDRQLTTVRQPLRGRGRAAGRLVGELLEGGTPDGVMLPVELVPGTTTARPPRGR</sequence>
<name>A0A917DE00_9MICO</name>
<dbReference type="SMART" id="SM00354">
    <property type="entry name" value="HTH_LACI"/>
    <property type="match status" value="1"/>
</dbReference>
<dbReference type="EMBL" id="BMHO01000001">
    <property type="protein sequence ID" value="GGD32550.1"/>
    <property type="molecule type" value="Genomic_DNA"/>
</dbReference>
<dbReference type="PROSITE" id="PS50932">
    <property type="entry name" value="HTH_LACI_2"/>
    <property type="match status" value="1"/>
</dbReference>
<dbReference type="Gene3D" id="1.10.260.40">
    <property type="entry name" value="lambda repressor-like DNA-binding domains"/>
    <property type="match status" value="1"/>
</dbReference>
<dbReference type="GO" id="GO:0003700">
    <property type="term" value="F:DNA-binding transcription factor activity"/>
    <property type="evidence" value="ECO:0007669"/>
    <property type="project" value="TreeGrafter"/>
</dbReference>
<reference evidence="5" key="2">
    <citation type="submission" date="2020-09" db="EMBL/GenBank/DDBJ databases">
        <authorList>
            <person name="Sun Q."/>
            <person name="Zhou Y."/>
        </authorList>
    </citation>
    <scope>NUCLEOTIDE SEQUENCE</scope>
    <source>
        <strain evidence="5">CGMCC 1.15152</strain>
    </source>
</reference>